<evidence type="ECO:0000259" key="3">
    <source>
        <dbReference type="Pfam" id="PF25023"/>
    </source>
</evidence>
<dbReference type="PANTHER" id="PTHR32305">
    <property type="match status" value="1"/>
</dbReference>
<keyword evidence="1" id="KW-0677">Repeat</keyword>
<keyword evidence="2" id="KW-0732">Signal</keyword>
<reference evidence="4 6" key="1">
    <citation type="submission" date="2021-03" db="EMBL/GenBank/DDBJ databases">
        <title>Draft genome and methylome analysis of Thiotrix fructosivoruns ATCC 49748.</title>
        <authorList>
            <person name="Fomenkov A."/>
            <person name="Grabovich M.Y."/>
            <person name="Roberts R.J."/>
        </authorList>
    </citation>
    <scope>NUCLEOTIDE SEQUENCE [LARGE SCALE GENOMIC DNA]</scope>
    <source>
        <strain evidence="4 6">ATCC 49748</strain>
    </source>
</reference>
<dbReference type="InterPro" id="IPR031325">
    <property type="entry name" value="RHS_repeat"/>
</dbReference>
<protein>
    <submittedName>
        <fullName evidence="5">RHS repeat protein</fullName>
    </submittedName>
</protein>
<dbReference type="Gene3D" id="2.180.10.10">
    <property type="entry name" value="RHS repeat-associated core"/>
    <property type="match status" value="4"/>
</dbReference>
<gene>
    <name evidence="5" type="ORF">J1836_003760</name>
    <name evidence="4" type="ORF">J1836_09065</name>
</gene>
<dbReference type="PRINTS" id="PR00394">
    <property type="entry name" value="RHSPROTEIN"/>
</dbReference>
<name>A0A8B0SP74_9GAMM</name>
<dbReference type="NCBIfam" id="TIGR03696">
    <property type="entry name" value="Rhs_assc_core"/>
    <property type="match status" value="1"/>
</dbReference>
<organism evidence="5">
    <name type="scientific">Thiothrix fructosivorans</name>
    <dbReference type="NCBI Taxonomy" id="111770"/>
    <lineage>
        <taxon>Bacteria</taxon>
        <taxon>Pseudomonadati</taxon>
        <taxon>Pseudomonadota</taxon>
        <taxon>Gammaproteobacteria</taxon>
        <taxon>Thiotrichales</taxon>
        <taxon>Thiotrichaceae</taxon>
        <taxon>Thiothrix</taxon>
    </lineage>
</organism>
<feature type="domain" description="Teneurin-like YD-shell" evidence="3">
    <location>
        <begin position="951"/>
        <end position="1206"/>
    </location>
</feature>
<dbReference type="NCBIfam" id="TIGR01643">
    <property type="entry name" value="YD_repeat_2x"/>
    <property type="match status" value="9"/>
</dbReference>
<evidence type="ECO:0000313" key="4">
    <source>
        <dbReference type="EMBL" id="MBO0613078.1"/>
    </source>
</evidence>
<dbReference type="EMBL" id="JAFMPM010000006">
    <property type="protein sequence ID" value="MBO0613078.1"/>
    <property type="molecule type" value="Genomic_DNA"/>
</dbReference>
<feature type="signal peptide" evidence="2">
    <location>
        <begin position="1"/>
        <end position="21"/>
    </location>
</feature>
<dbReference type="Proteomes" id="UP000664466">
    <property type="component" value="Unassembled WGS sequence"/>
</dbReference>
<keyword evidence="6" id="KW-1185">Reference proteome</keyword>
<dbReference type="PANTHER" id="PTHR32305:SF15">
    <property type="entry name" value="PROTEIN RHSA-RELATED"/>
    <property type="match status" value="1"/>
</dbReference>
<dbReference type="InterPro" id="IPR006530">
    <property type="entry name" value="YD"/>
</dbReference>
<evidence type="ECO:0000256" key="2">
    <source>
        <dbReference type="SAM" id="SignalP"/>
    </source>
</evidence>
<sequence length="1375" mass="148164">MISRRLLVTAVLTALATTACNDNNNNNLNQTNGNATKVASRYYLAPEAAGNSASINGVDVSTGKITYDTNDMATSQLTLSRQYSSAGVSPDAMGGWQHNYSSSLDAGGIPTTEWQGAKSTEYPDAETACESGWQQISGSAYNGQLQTADAVFNAGLCELKLNGTTVARLPVQGSDGNSSYPVHILTRADGSRITFYEQNGEWATTTREPYQLASTASGWNVTTPDGSVESYNLAGKFDSITNPQGQTTTLSYNGAGQLETVTSPFGQALTFSYTDGKLTQAKSAAGTTAYAYGADGKLSQVTLPDGGTQSYCYTADGKLDSISDATGAVVARYTYDTEGRVIHTEAAAGTQARAFAYNGAETSVTDVANATTDTYAHRIIHSLARATRSTDSAGAVETTEYDTNGYPTKTVDKNGLVTLTTWNARGLPESTTTAAGTAQARTIVTEWHPHFRKPSKQVAAGMVTLYEYDTDGKLTNTTAGSPAATASRMSARSATTQLQAMRSISSRAALKSAGYEVQESTIAYNDAGQPTETIAPNGASTHYDYDTAGNQTAVTNALNHTSKTLKYDAAGRALKTRDENGLTTTNVYDVAGRLTNSTTNGQTTTYAYDVAGRQTKTTYPDGSYSTTAYDAAGNTASTTDAQGTATTYTYDSNGNQLTESLTDASGNTRQTSRRDYNALNQLEKSTDADGNVTTYGYDKAGNQTSVTDASGRVTTHEYDPQNRLVKTTDAAGGITQYAYDADGNRTTVIAANGATTAYVYDNFQRMTGETSPDRGNTTNTYDISSNLKTSADANGNTAMHEYDLLNRKVKTTWQDGSIATWDYDNCTNGIGRLCTLTDGSGSTTYTYDNEGRTTQKTQTIGNSTLFHRYAYTADGKLQSEILPSGATIGYTYTQDKLTGISINGQAYMSNIRYTAAGQVASWQWADGTTYQKTYDANNRLKTFPLGGTVRTLNYDSVGNITGWDDNNDAAKAKHFSYDLLDRLDGYTAANEAQAFQYDPNGNRTAKTDNGNTTVYGLQANSNRLTQIGSTAQAQDANGNLLNDGTHAYTYNAQNRLASVDGTTAYTYNADDQRVKKTTPTGTTLYAWDNERIIGEYDQNGAGQQASETVYFGSTPVAVIQNGNVYRIYADQIDTPRIITDAAGKTVWMWDSKPFGETAPNEDPDKDGLVLRHNPRFPGQTFDAETGLHYNFHRDYNPATGRYVQSDPIGLDGGMNSFGYVEGNPLTFYDENGLKLKYEAGKIEKYYKPLVDKIKNINSTGKKLIDFIVNAPNTFTIKYMEGTTGSLKTTRDLYLDPAVTYKMCARAVNDKKKTVVTATSNQLRIFTHELGHVAGASDNGAGEMNNVNAWENPIAKDFDSYIRTQYNSPPKYKCAP</sequence>
<accession>A0A8B0SP74</accession>
<evidence type="ECO:0000313" key="5">
    <source>
        <dbReference type="EMBL" id="QTX11477.1"/>
    </source>
</evidence>
<dbReference type="InterPro" id="IPR056823">
    <property type="entry name" value="TEN-like_YD-shell"/>
</dbReference>
<dbReference type="Pfam" id="PF05593">
    <property type="entry name" value="RHS_repeat"/>
    <property type="match status" value="6"/>
</dbReference>
<dbReference type="EMBL" id="CP072748">
    <property type="protein sequence ID" value="QTX11477.1"/>
    <property type="molecule type" value="Genomic_DNA"/>
</dbReference>
<dbReference type="PROSITE" id="PS51257">
    <property type="entry name" value="PROKAR_LIPOPROTEIN"/>
    <property type="match status" value="1"/>
</dbReference>
<feature type="chain" id="PRO_5032539170" evidence="2">
    <location>
        <begin position="22"/>
        <end position="1375"/>
    </location>
</feature>
<reference evidence="5" key="2">
    <citation type="submission" date="2021-04" db="EMBL/GenBank/DDBJ databases">
        <title>Complete Genome and methylome analysis of Thiothrix fructosivorans ATCC 49748.</title>
        <authorList>
            <person name="Fomenkov A."/>
            <person name="Sun L."/>
            <person name="Vincze T."/>
            <person name="Grabovich M.Y."/>
            <person name="Roberts R.J."/>
        </authorList>
    </citation>
    <scope>NUCLEOTIDE SEQUENCE</scope>
    <source>
        <strain evidence="5">ATCC 49748</strain>
    </source>
</reference>
<dbReference type="InterPro" id="IPR050708">
    <property type="entry name" value="T6SS_VgrG/RHS"/>
</dbReference>
<dbReference type="RefSeq" id="WP_207250809.1">
    <property type="nucleotide sequence ID" value="NZ_JAFMPM010000006.1"/>
</dbReference>
<evidence type="ECO:0000256" key="1">
    <source>
        <dbReference type="ARBA" id="ARBA00022737"/>
    </source>
</evidence>
<proteinExistence type="predicted"/>
<dbReference type="Pfam" id="PF25023">
    <property type="entry name" value="TEN_YD-shell"/>
    <property type="match status" value="1"/>
</dbReference>
<evidence type="ECO:0000313" key="6">
    <source>
        <dbReference type="Proteomes" id="UP000664466"/>
    </source>
</evidence>
<dbReference type="InterPro" id="IPR022385">
    <property type="entry name" value="Rhs_assc_core"/>
</dbReference>